<comment type="caution">
    <text evidence="2">The sequence shown here is derived from an EMBL/GenBank/DDBJ whole genome shotgun (WGS) entry which is preliminary data.</text>
</comment>
<feature type="transmembrane region" description="Helical" evidence="1">
    <location>
        <begin position="6"/>
        <end position="29"/>
    </location>
</feature>
<dbReference type="AlphaFoldDB" id="A0A6P0HGK6"/>
<keyword evidence="1" id="KW-0812">Transmembrane</keyword>
<evidence type="ECO:0000256" key="1">
    <source>
        <dbReference type="SAM" id="Phobius"/>
    </source>
</evidence>
<keyword evidence="3" id="KW-1185">Reference proteome</keyword>
<reference evidence="2 3" key="1">
    <citation type="journal article" date="2014" name="Int. J. Syst. Evol. Microbiol.">
        <title>Nocardioides zeae sp. nov., isolated from the stem of Zea mays.</title>
        <authorList>
            <person name="Glaeser S.P."/>
            <person name="McInroy J.A."/>
            <person name="Busse H.J."/>
            <person name="Kampfer P."/>
        </authorList>
    </citation>
    <scope>NUCLEOTIDE SEQUENCE [LARGE SCALE GENOMIC DNA]</scope>
    <source>
        <strain evidence="2 3">JCM 30728</strain>
    </source>
</reference>
<keyword evidence="1" id="KW-1133">Transmembrane helix</keyword>
<name>A0A6P0HGK6_9ACTN</name>
<dbReference type="EMBL" id="JAAGXA010000003">
    <property type="protein sequence ID" value="NEN77656.1"/>
    <property type="molecule type" value="Genomic_DNA"/>
</dbReference>
<keyword evidence="1" id="KW-0472">Membrane</keyword>
<dbReference type="RefSeq" id="WP_163771039.1">
    <property type="nucleotide sequence ID" value="NZ_JAAGXA010000003.1"/>
</dbReference>
<accession>A0A6P0HGK6</accession>
<gene>
    <name evidence="2" type="ORF">G3T38_05125</name>
</gene>
<dbReference type="Proteomes" id="UP000468687">
    <property type="component" value="Unassembled WGS sequence"/>
</dbReference>
<proteinExistence type="predicted"/>
<sequence>MTSELWASLTGAAIGAFAAIGAMVVQSVLQRRDADRRDEQRAIEEVLVRSSAVVLRSHEVAVISPAIASIDGLFARLIGVMAPVDYRHLLEPVHAETIELERAVARVRLSSDHATVARAEAVVEAGMEVLKAFGAPNSSRLRRVLHLLFRGQRPVNQADVASATEALARRRGEFVKHVRNR</sequence>
<protein>
    <submittedName>
        <fullName evidence="2">Uncharacterized protein</fullName>
    </submittedName>
</protein>
<organism evidence="2 3">
    <name type="scientific">Nocardioides zeae</name>
    <dbReference type="NCBI Taxonomy" id="1457234"/>
    <lineage>
        <taxon>Bacteria</taxon>
        <taxon>Bacillati</taxon>
        <taxon>Actinomycetota</taxon>
        <taxon>Actinomycetes</taxon>
        <taxon>Propionibacteriales</taxon>
        <taxon>Nocardioidaceae</taxon>
        <taxon>Nocardioides</taxon>
    </lineage>
</organism>
<evidence type="ECO:0000313" key="2">
    <source>
        <dbReference type="EMBL" id="NEN77656.1"/>
    </source>
</evidence>
<evidence type="ECO:0000313" key="3">
    <source>
        <dbReference type="Proteomes" id="UP000468687"/>
    </source>
</evidence>